<evidence type="ECO:0000256" key="2">
    <source>
        <dbReference type="ARBA" id="ARBA00010992"/>
    </source>
</evidence>
<dbReference type="InterPro" id="IPR036259">
    <property type="entry name" value="MFS_trans_sf"/>
</dbReference>
<dbReference type="Proteomes" id="UP001385951">
    <property type="component" value="Unassembled WGS sequence"/>
</dbReference>
<comment type="subcellular location">
    <subcellularLocation>
        <location evidence="1">Membrane</location>
        <topology evidence="1">Multi-pass membrane protein</topology>
    </subcellularLocation>
</comment>
<evidence type="ECO:0000256" key="5">
    <source>
        <dbReference type="ARBA" id="ARBA00023136"/>
    </source>
</evidence>
<evidence type="ECO:0000256" key="1">
    <source>
        <dbReference type="ARBA" id="ARBA00004141"/>
    </source>
</evidence>
<evidence type="ECO:0000259" key="7">
    <source>
        <dbReference type="PROSITE" id="PS50850"/>
    </source>
</evidence>
<dbReference type="PROSITE" id="PS50850">
    <property type="entry name" value="MFS"/>
    <property type="match status" value="1"/>
</dbReference>
<dbReference type="EMBL" id="JASBNA010000113">
    <property type="protein sequence ID" value="KAK7676524.1"/>
    <property type="molecule type" value="Genomic_DNA"/>
</dbReference>
<dbReference type="AlphaFoldDB" id="A0AAW0FEH4"/>
<reference evidence="8 9" key="1">
    <citation type="submission" date="2022-09" db="EMBL/GenBank/DDBJ databases">
        <authorList>
            <person name="Palmer J.M."/>
        </authorList>
    </citation>
    <scope>NUCLEOTIDE SEQUENCE [LARGE SCALE GENOMIC DNA]</scope>
    <source>
        <strain evidence="8 9">DSM 7382</strain>
    </source>
</reference>
<evidence type="ECO:0000256" key="4">
    <source>
        <dbReference type="ARBA" id="ARBA00022989"/>
    </source>
</evidence>
<keyword evidence="9" id="KW-1185">Reference proteome</keyword>
<keyword evidence="4 6" id="KW-1133">Transmembrane helix</keyword>
<accession>A0AAW0FEH4</accession>
<gene>
    <name evidence="8" type="ORF">QCA50_020493</name>
</gene>
<dbReference type="GO" id="GO:0005351">
    <property type="term" value="F:carbohydrate:proton symporter activity"/>
    <property type="evidence" value="ECO:0007669"/>
    <property type="project" value="TreeGrafter"/>
</dbReference>
<dbReference type="Pfam" id="PF00083">
    <property type="entry name" value="Sugar_tr"/>
    <property type="match status" value="1"/>
</dbReference>
<sequence length="99" mass="11399">MIESMQYGIYFFFAALAALSIPFVFFFIPETKGIALEDMDKLFDRSLPAHRAHKFVLAKLRAESDALTHENRNLYKLDTNKSNEIQNIEHTVSSGNWCL</sequence>
<dbReference type="Gene3D" id="1.20.1250.20">
    <property type="entry name" value="MFS general substrate transporter like domains"/>
    <property type="match status" value="1"/>
</dbReference>
<evidence type="ECO:0000313" key="8">
    <source>
        <dbReference type="EMBL" id="KAK7676524.1"/>
    </source>
</evidence>
<dbReference type="InterPro" id="IPR050360">
    <property type="entry name" value="MFS_Sugar_Transporters"/>
</dbReference>
<comment type="similarity">
    <text evidence="2">Belongs to the major facilitator superfamily. Sugar transporter (TC 2.A.1.1) family.</text>
</comment>
<dbReference type="PANTHER" id="PTHR48022:SF34">
    <property type="entry name" value="MAJOR FACILITATOR SUPERFAMILY (MFS) PROFILE DOMAIN-CONTAINING PROTEIN-RELATED"/>
    <property type="match status" value="1"/>
</dbReference>
<comment type="caution">
    <text evidence="8">The sequence shown here is derived from an EMBL/GenBank/DDBJ whole genome shotgun (WGS) entry which is preliminary data.</text>
</comment>
<proteinExistence type="inferred from homology"/>
<keyword evidence="3 6" id="KW-0812">Transmembrane</keyword>
<dbReference type="InterPro" id="IPR020846">
    <property type="entry name" value="MFS_dom"/>
</dbReference>
<dbReference type="InterPro" id="IPR005828">
    <property type="entry name" value="MFS_sugar_transport-like"/>
</dbReference>
<organism evidence="8 9">
    <name type="scientific">Cerrena zonata</name>
    <dbReference type="NCBI Taxonomy" id="2478898"/>
    <lineage>
        <taxon>Eukaryota</taxon>
        <taxon>Fungi</taxon>
        <taxon>Dikarya</taxon>
        <taxon>Basidiomycota</taxon>
        <taxon>Agaricomycotina</taxon>
        <taxon>Agaricomycetes</taxon>
        <taxon>Polyporales</taxon>
        <taxon>Cerrenaceae</taxon>
        <taxon>Cerrena</taxon>
    </lineage>
</organism>
<feature type="domain" description="Major facilitator superfamily (MFS) profile" evidence="7">
    <location>
        <begin position="1"/>
        <end position="32"/>
    </location>
</feature>
<protein>
    <recommendedName>
        <fullName evidence="7">Major facilitator superfamily (MFS) profile domain-containing protein</fullName>
    </recommendedName>
</protein>
<feature type="transmembrane region" description="Helical" evidence="6">
    <location>
        <begin position="7"/>
        <end position="28"/>
    </location>
</feature>
<dbReference type="GO" id="GO:0016020">
    <property type="term" value="C:membrane"/>
    <property type="evidence" value="ECO:0007669"/>
    <property type="project" value="UniProtKB-SubCell"/>
</dbReference>
<keyword evidence="5 6" id="KW-0472">Membrane</keyword>
<name>A0AAW0FEH4_9APHY</name>
<evidence type="ECO:0000256" key="3">
    <source>
        <dbReference type="ARBA" id="ARBA00022692"/>
    </source>
</evidence>
<evidence type="ECO:0000313" key="9">
    <source>
        <dbReference type="Proteomes" id="UP001385951"/>
    </source>
</evidence>
<dbReference type="PANTHER" id="PTHR48022">
    <property type="entry name" value="PLASTIDIC GLUCOSE TRANSPORTER 4"/>
    <property type="match status" value="1"/>
</dbReference>
<evidence type="ECO:0000256" key="6">
    <source>
        <dbReference type="SAM" id="Phobius"/>
    </source>
</evidence>